<evidence type="ECO:0000313" key="3">
    <source>
        <dbReference type="Ensembl" id="ENSEBUP00000021826.1"/>
    </source>
</evidence>
<dbReference type="AlphaFoldDB" id="A0A8C4QXS9"/>
<dbReference type="Gene3D" id="2.30.42.10">
    <property type="match status" value="4"/>
</dbReference>
<protein>
    <recommendedName>
        <fullName evidence="2">PDZ domain-containing protein</fullName>
    </recommendedName>
</protein>
<dbReference type="SMART" id="SM00228">
    <property type="entry name" value="PDZ"/>
    <property type="match status" value="4"/>
</dbReference>
<dbReference type="InterPro" id="IPR036034">
    <property type="entry name" value="PDZ_sf"/>
</dbReference>
<feature type="domain" description="PDZ" evidence="2">
    <location>
        <begin position="230"/>
        <end position="310"/>
    </location>
</feature>
<dbReference type="GO" id="GO:0072659">
    <property type="term" value="P:protein localization to plasma membrane"/>
    <property type="evidence" value="ECO:0007669"/>
    <property type="project" value="TreeGrafter"/>
</dbReference>
<accession>A0A8C4QXS9</accession>
<dbReference type="PANTHER" id="PTHR14191">
    <property type="entry name" value="PDZ DOMAIN CONTAINING PROTEIN"/>
    <property type="match status" value="1"/>
</dbReference>
<dbReference type="InterPro" id="IPR051067">
    <property type="entry name" value="NHER"/>
</dbReference>
<dbReference type="PANTHER" id="PTHR14191:SF29">
    <property type="entry name" value="PDZ DOMAIN-CONTAINING PROTEIN"/>
    <property type="match status" value="1"/>
</dbReference>
<dbReference type="CDD" id="cd06768">
    <property type="entry name" value="PDZ_NHERF-like"/>
    <property type="match status" value="4"/>
</dbReference>
<keyword evidence="4" id="KW-1185">Reference proteome</keyword>
<dbReference type="SUPFAM" id="SSF50156">
    <property type="entry name" value="PDZ domain-like"/>
    <property type="match status" value="4"/>
</dbReference>
<keyword evidence="1" id="KW-0677">Repeat</keyword>
<evidence type="ECO:0000256" key="1">
    <source>
        <dbReference type="ARBA" id="ARBA00022737"/>
    </source>
</evidence>
<sequence>FDLFLTPSKCKLEDCSNKLESERGHLVRTVEPGGAGERAGLRDGDHLIAVDGVSVELQSHEEVVARIMSSGRKVTLTVQDADSYPARLNERIEGSVGLEKVIPPLPSYASPMTPSQAGDQDALRPRLCYLKKVWNSYGFVLKSVESKCVADGGAAQQAGIREGDRIVHLDGDSIEGLAHEDVMRKIELSGSAISLLVVDDKTASHLHRRGCPVEVKDAKVMGDPPYGPRSCFLVRGKNGFGFNLRLEKERPGHYIRAIDPDSSAEKAGLQDGDRLLVVSGVATGALNHDEVVNLICAEGEQVSFTLLDPDSDQWYTKVSRVGLCPQSANELKASRNAVNSHRLDKISGPQLEPPPSPPRLCKLSRGPHGFGFHLNGIRGMPGQYIKKVVPGSPAALAGMQNDDHVIEVEGTNVEHSPHDKVVQVIKGAGAEISLLLSSQRSFQLRAKMQMSTINAGELQTVETFLYLEQSAIPSITDITDAAAM</sequence>
<dbReference type="PROSITE" id="PS50106">
    <property type="entry name" value="PDZ"/>
    <property type="match status" value="4"/>
</dbReference>
<dbReference type="GeneTree" id="ENSGT00950000182849"/>
<dbReference type="Pfam" id="PF00595">
    <property type="entry name" value="PDZ"/>
    <property type="match status" value="4"/>
</dbReference>
<dbReference type="Ensembl" id="ENSEBUT00000022401.1">
    <property type="protein sequence ID" value="ENSEBUP00000021826.1"/>
    <property type="gene ID" value="ENSEBUG00000013455.1"/>
</dbReference>
<evidence type="ECO:0000259" key="2">
    <source>
        <dbReference type="PROSITE" id="PS50106"/>
    </source>
</evidence>
<proteinExistence type="predicted"/>
<organism evidence="3 4">
    <name type="scientific">Eptatretus burgeri</name>
    <name type="common">Inshore hagfish</name>
    <dbReference type="NCBI Taxonomy" id="7764"/>
    <lineage>
        <taxon>Eukaryota</taxon>
        <taxon>Metazoa</taxon>
        <taxon>Chordata</taxon>
        <taxon>Craniata</taxon>
        <taxon>Vertebrata</taxon>
        <taxon>Cyclostomata</taxon>
        <taxon>Myxini</taxon>
        <taxon>Myxiniformes</taxon>
        <taxon>Myxinidae</taxon>
        <taxon>Eptatretinae</taxon>
        <taxon>Eptatretus</taxon>
    </lineage>
</organism>
<feature type="domain" description="PDZ" evidence="2">
    <location>
        <begin position="24"/>
        <end position="82"/>
    </location>
</feature>
<name>A0A8C4QXS9_EPTBU</name>
<feature type="domain" description="PDZ" evidence="2">
    <location>
        <begin position="360"/>
        <end position="440"/>
    </location>
</feature>
<reference evidence="3" key="2">
    <citation type="submission" date="2025-09" db="UniProtKB">
        <authorList>
            <consortium name="Ensembl"/>
        </authorList>
    </citation>
    <scope>IDENTIFICATION</scope>
</reference>
<feature type="domain" description="PDZ" evidence="2">
    <location>
        <begin position="126"/>
        <end position="201"/>
    </location>
</feature>
<evidence type="ECO:0000313" key="4">
    <source>
        <dbReference type="Proteomes" id="UP000694388"/>
    </source>
</evidence>
<dbReference type="InterPro" id="IPR001478">
    <property type="entry name" value="PDZ"/>
</dbReference>
<reference evidence="3" key="1">
    <citation type="submission" date="2025-08" db="UniProtKB">
        <authorList>
            <consortium name="Ensembl"/>
        </authorList>
    </citation>
    <scope>IDENTIFICATION</scope>
</reference>
<dbReference type="OMA" id="HKPRIAQ"/>
<dbReference type="GO" id="GO:0016324">
    <property type="term" value="C:apical plasma membrane"/>
    <property type="evidence" value="ECO:0007669"/>
    <property type="project" value="TreeGrafter"/>
</dbReference>
<dbReference type="GO" id="GO:0043495">
    <property type="term" value="F:protein-membrane adaptor activity"/>
    <property type="evidence" value="ECO:0007669"/>
    <property type="project" value="TreeGrafter"/>
</dbReference>
<dbReference type="Proteomes" id="UP000694388">
    <property type="component" value="Unplaced"/>
</dbReference>